<comment type="caution">
    <text evidence="2">The sequence shown here is derived from an EMBL/GenBank/DDBJ whole genome shotgun (WGS) entry which is preliminary data.</text>
</comment>
<reference evidence="2" key="1">
    <citation type="submission" date="2023-02" db="EMBL/GenBank/DDBJ databases">
        <title>Actinomadura rubrobrunea NBRC 14622.</title>
        <authorList>
            <person name="Ichikawa N."/>
            <person name="Sato H."/>
            <person name="Tonouchi N."/>
        </authorList>
    </citation>
    <scope>NUCLEOTIDE SEQUENCE</scope>
    <source>
        <strain evidence="2">NBRC 14622</strain>
    </source>
</reference>
<evidence type="ECO:0000313" key="2">
    <source>
        <dbReference type="EMBL" id="GLW64786.1"/>
    </source>
</evidence>
<dbReference type="GO" id="GO:0051782">
    <property type="term" value="P:negative regulation of cell division"/>
    <property type="evidence" value="ECO:0007669"/>
    <property type="project" value="TreeGrafter"/>
</dbReference>
<name>A0A9W6UUM4_9ACTN</name>
<dbReference type="Gene3D" id="3.40.50.300">
    <property type="entry name" value="P-loop containing nucleotide triphosphate hydrolases"/>
    <property type="match status" value="1"/>
</dbReference>
<dbReference type="AlphaFoldDB" id="A0A9W6UUM4"/>
<evidence type="ECO:0000313" key="3">
    <source>
        <dbReference type="Proteomes" id="UP001165124"/>
    </source>
</evidence>
<dbReference type="Proteomes" id="UP001165124">
    <property type="component" value="Unassembled WGS sequence"/>
</dbReference>
<dbReference type="InterPro" id="IPR050625">
    <property type="entry name" value="ParA/MinD_ATPase"/>
</dbReference>
<proteinExistence type="predicted"/>
<dbReference type="GO" id="GO:0005829">
    <property type="term" value="C:cytosol"/>
    <property type="evidence" value="ECO:0007669"/>
    <property type="project" value="TreeGrafter"/>
</dbReference>
<dbReference type="GO" id="GO:0016887">
    <property type="term" value="F:ATP hydrolysis activity"/>
    <property type="evidence" value="ECO:0007669"/>
    <property type="project" value="TreeGrafter"/>
</dbReference>
<gene>
    <name evidence="2" type="ORF">Arub01_30300</name>
</gene>
<dbReference type="RefSeq" id="WP_067907147.1">
    <property type="nucleotide sequence ID" value="NZ_BSRZ01000006.1"/>
</dbReference>
<dbReference type="EMBL" id="BSRZ01000006">
    <property type="protein sequence ID" value="GLW64786.1"/>
    <property type="molecule type" value="Genomic_DNA"/>
</dbReference>
<dbReference type="GO" id="GO:0005524">
    <property type="term" value="F:ATP binding"/>
    <property type="evidence" value="ECO:0007669"/>
    <property type="project" value="TreeGrafter"/>
</dbReference>
<dbReference type="PANTHER" id="PTHR43384:SF14">
    <property type="entry name" value="ESX-1 SECRETION-ASSOCIATED PROTEIN ESPI"/>
    <property type="match status" value="1"/>
</dbReference>
<keyword evidence="3" id="KW-1185">Reference proteome</keyword>
<dbReference type="SUPFAM" id="SSF52540">
    <property type="entry name" value="P-loop containing nucleoside triphosphate hydrolases"/>
    <property type="match status" value="1"/>
</dbReference>
<sequence>MPDRDLPHGDPLLRRLGREAVRVFRPAEDLAGLAEDAADVQRPVTTGRRIAVVGMRGGSGKSTLAALLALVFAHHRRDRVLAVDVDPDLGSLPLRLGVRHRHALADVQEALAGARSFEDIEPYLTPASERLWVLPANRGRLGDSPLTPQIYEHNAVPLSRFFGVTIIDCGSGMRGALQRTVLAGAHAVVLATPATPDGARSAGRALDLVAGSGLGHLIARSVVVFTVKSPHTRKTLDFSGAAAILADVGAGAVRLHYDRHLASTSTLDPGRLAHGTRTTAVRIAAEALRRAVQS</sequence>
<dbReference type="InterPro" id="IPR027417">
    <property type="entry name" value="P-loop_NTPase"/>
</dbReference>
<dbReference type="PANTHER" id="PTHR43384">
    <property type="entry name" value="SEPTUM SITE-DETERMINING PROTEIN MIND HOMOLOG, CHLOROPLASTIC-RELATED"/>
    <property type="match status" value="1"/>
</dbReference>
<dbReference type="GO" id="GO:0009898">
    <property type="term" value="C:cytoplasmic side of plasma membrane"/>
    <property type="evidence" value="ECO:0007669"/>
    <property type="project" value="TreeGrafter"/>
</dbReference>
<dbReference type="Pfam" id="PF01656">
    <property type="entry name" value="CbiA"/>
    <property type="match status" value="1"/>
</dbReference>
<protein>
    <recommendedName>
        <fullName evidence="1">CobQ/CobB/MinD/ParA nucleotide binding domain-containing protein</fullName>
    </recommendedName>
</protein>
<dbReference type="InterPro" id="IPR002586">
    <property type="entry name" value="CobQ/CobB/MinD/ParA_Nub-bd_dom"/>
</dbReference>
<evidence type="ECO:0000259" key="1">
    <source>
        <dbReference type="Pfam" id="PF01656"/>
    </source>
</evidence>
<organism evidence="2 3">
    <name type="scientific">Actinomadura rubrobrunea</name>
    <dbReference type="NCBI Taxonomy" id="115335"/>
    <lineage>
        <taxon>Bacteria</taxon>
        <taxon>Bacillati</taxon>
        <taxon>Actinomycetota</taxon>
        <taxon>Actinomycetes</taxon>
        <taxon>Streptosporangiales</taxon>
        <taxon>Thermomonosporaceae</taxon>
        <taxon>Actinomadura</taxon>
    </lineage>
</organism>
<feature type="domain" description="CobQ/CobB/MinD/ParA nucleotide binding" evidence="1">
    <location>
        <begin position="50"/>
        <end position="144"/>
    </location>
</feature>
<accession>A0A9W6UUM4</accession>